<name>A0A507BJ79_9FUNG</name>
<dbReference type="AlphaFoldDB" id="A0A507BJ79"/>
<feature type="coiled-coil region" evidence="1">
    <location>
        <begin position="1140"/>
        <end position="1177"/>
    </location>
</feature>
<proteinExistence type="predicted"/>
<dbReference type="OrthoDB" id="10574105at2759"/>
<feature type="region of interest" description="Disordered" evidence="2">
    <location>
        <begin position="1035"/>
        <end position="1100"/>
    </location>
</feature>
<evidence type="ECO:0000259" key="3">
    <source>
        <dbReference type="PROSITE" id="PS50010"/>
    </source>
</evidence>
<gene>
    <name evidence="4" type="ORF">SmJEL517_g05815</name>
</gene>
<dbReference type="GO" id="GO:0005085">
    <property type="term" value="F:guanyl-nucleotide exchange factor activity"/>
    <property type="evidence" value="ECO:0007669"/>
    <property type="project" value="InterPro"/>
</dbReference>
<dbReference type="RefSeq" id="XP_031022293.1">
    <property type="nucleotide sequence ID" value="XM_031171741.1"/>
</dbReference>
<dbReference type="GeneID" id="42007038"/>
<protein>
    <recommendedName>
        <fullName evidence="3">DH domain-containing protein</fullName>
    </recommendedName>
</protein>
<dbReference type="Gene3D" id="1.20.900.10">
    <property type="entry name" value="Dbl homology (DH) domain"/>
    <property type="match status" value="1"/>
</dbReference>
<dbReference type="InterPro" id="IPR000219">
    <property type="entry name" value="DH_dom"/>
</dbReference>
<evidence type="ECO:0000313" key="5">
    <source>
        <dbReference type="Proteomes" id="UP000319731"/>
    </source>
</evidence>
<dbReference type="EMBL" id="QEAO01000060">
    <property type="protein sequence ID" value="TPX30680.1"/>
    <property type="molecule type" value="Genomic_DNA"/>
</dbReference>
<sequence>MDNLQYRVPAAAEDSDNFSFHATVEDIKNNSPKSTRESLAPTFSSEATFNIPRLQRASSRTDSQKSHSRQRSLGSPMIKKQMVSGPISCTGQHVLSTPYRHALVGESNWEVTNSLAELIKFEQIYVEDLKSTLEKLTTKEVQEAESESLNAIVDGLNNVLTVALELQQNFKDSIGQCYGFAGLSALGVVFKDYITSYPVYHQTVVDLRSDPTLSFHMNGMEIALISPLERLVHYRFFFRRILAVTEEESRREELYRVYITIQDLCQRAYQTVNVEDTFGAMCALEDAIDVSECKNFDDTALTSRIALVLIKPTEGFPIPICPKQEYFAEFQKIDYTSKEPVHTSFEQKISINRKRLSSSSSSSAMKPDLISITVLTDVVLITKDRSDQHMLLYPPWPISQVKVFEHATAEGGRCTFDLNLGDKVLMTLVAESDELRRAISKKINDLKKGLETPRLQRLRKVSGDSQPISTKLSTTHKQSGSLGLRMNSKPYEPKSNSLRSTTMPFMSTPLHLKALESNGSEVVFYERCLPFLYVSKQEGWNKLCPCDIGVFRNNEKSWLDLRAVPTHRQILSTMISPLSALEYTDGTCNVRLNVVTEYEKYRSYTIKFGRSDEAARLYMVLREQVIMSVVNTLNNYNQHVLVCLGAPTQEVAVEVQVLEHSWISSGDSSWISPGQDMAILVPAEKIQIPTGPARIEVFQAGSGVHPWVNISSSLNPSVTIFSVPLKPGLIRFQLEPQFYTISAKIDGATHEVSLHSTDYSQLSHINDVFRNVMAEERQSIQANAAQLALRTTNDAFCEHTEIDLDTQLVPRDGLEEALLDAAAAGGEDTEFFELTSYRVPPQYAAEYIDETSINLTTNFFDDGFELDLTGLSLHESDQYDDADMASVDDIVEMDEPYEDAAVLPLEEAVYSDRENVPLMNREDSGTALLEPMTEEPTIVKENSDTTLDEPESKAEFKIDYDENTTIKKAAFNIHDVQYPDLDGHIPEILSTLSEATIVDWSKKESVLLCECCLEDVEKVFAVHVQPTVATDKVAEAAEKQSVMSPTSSIVVESSSRRSSSMKTSLTKSIGSLPSSIASDGSSTSRKSSISSQSIRPPLPMNVLRTPAPPSTMPPQLIRSGTFSYAMGNTRRIGAVGRAKRQETERARKEAASESELLEALRREYEALVRERDELKIQSRDLLHGRLVPIFDKR</sequence>
<feature type="region of interest" description="Disordered" evidence="2">
    <location>
        <begin position="50"/>
        <end position="77"/>
    </location>
</feature>
<dbReference type="SUPFAM" id="SSF48065">
    <property type="entry name" value="DBL homology domain (DH-domain)"/>
    <property type="match status" value="1"/>
</dbReference>
<comment type="caution">
    <text evidence="4">The sequence shown here is derived from an EMBL/GenBank/DDBJ whole genome shotgun (WGS) entry which is preliminary data.</text>
</comment>
<feature type="compositionally biased region" description="Polar residues" evidence="2">
    <location>
        <begin position="463"/>
        <end position="481"/>
    </location>
</feature>
<dbReference type="PROSITE" id="PS50010">
    <property type="entry name" value="DH_2"/>
    <property type="match status" value="1"/>
</dbReference>
<dbReference type="InterPro" id="IPR035899">
    <property type="entry name" value="DBL_dom_sf"/>
</dbReference>
<feature type="compositionally biased region" description="Low complexity" evidence="2">
    <location>
        <begin position="1043"/>
        <end position="1069"/>
    </location>
</feature>
<evidence type="ECO:0000256" key="1">
    <source>
        <dbReference type="SAM" id="Coils"/>
    </source>
</evidence>
<keyword evidence="5" id="KW-1185">Reference proteome</keyword>
<dbReference type="Pfam" id="PF00621">
    <property type="entry name" value="RhoGEF"/>
    <property type="match status" value="1"/>
</dbReference>
<reference evidence="4 5" key="1">
    <citation type="journal article" date="2019" name="Sci. Rep.">
        <title>Comparative genomics of chytrid fungi reveal insights into the obligate biotrophic and pathogenic lifestyle of Synchytrium endobioticum.</title>
        <authorList>
            <person name="van de Vossenberg B.T.L.H."/>
            <person name="Warris S."/>
            <person name="Nguyen H.D.T."/>
            <person name="van Gent-Pelzer M.P.E."/>
            <person name="Joly D.L."/>
            <person name="van de Geest H.C."/>
            <person name="Bonants P.J.M."/>
            <person name="Smith D.S."/>
            <person name="Levesque C.A."/>
            <person name="van der Lee T.A.J."/>
        </authorList>
    </citation>
    <scope>NUCLEOTIDE SEQUENCE [LARGE SCALE GENOMIC DNA]</scope>
    <source>
        <strain evidence="4 5">JEL517</strain>
    </source>
</reference>
<feature type="region of interest" description="Disordered" evidence="2">
    <location>
        <begin position="460"/>
        <end position="498"/>
    </location>
</feature>
<accession>A0A507BJ79</accession>
<evidence type="ECO:0000313" key="4">
    <source>
        <dbReference type="EMBL" id="TPX30680.1"/>
    </source>
</evidence>
<feature type="compositionally biased region" description="Low complexity" evidence="2">
    <location>
        <begin position="1078"/>
        <end position="1093"/>
    </location>
</feature>
<dbReference type="Proteomes" id="UP000319731">
    <property type="component" value="Unassembled WGS sequence"/>
</dbReference>
<keyword evidence="1" id="KW-0175">Coiled coil</keyword>
<organism evidence="4 5">
    <name type="scientific">Synchytrium microbalum</name>
    <dbReference type="NCBI Taxonomy" id="1806994"/>
    <lineage>
        <taxon>Eukaryota</taxon>
        <taxon>Fungi</taxon>
        <taxon>Fungi incertae sedis</taxon>
        <taxon>Chytridiomycota</taxon>
        <taxon>Chytridiomycota incertae sedis</taxon>
        <taxon>Chytridiomycetes</taxon>
        <taxon>Synchytriales</taxon>
        <taxon>Synchytriaceae</taxon>
        <taxon>Synchytrium</taxon>
    </lineage>
</organism>
<feature type="domain" description="DH" evidence="3">
    <location>
        <begin position="110"/>
        <end position="271"/>
    </location>
</feature>
<evidence type="ECO:0000256" key="2">
    <source>
        <dbReference type="SAM" id="MobiDB-lite"/>
    </source>
</evidence>